<dbReference type="InterPro" id="IPR021961">
    <property type="entry name" value="McrB_DNA-bd"/>
</dbReference>
<comment type="caution">
    <text evidence="3">The sequence shown here is derived from an EMBL/GenBank/DDBJ whole genome shotgun (WGS) entry which is preliminary data.</text>
</comment>
<evidence type="ECO:0000313" key="3">
    <source>
        <dbReference type="EMBL" id="GAA4204897.1"/>
    </source>
</evidence>
<dbReference type="EMBL" id="BAABBY010000005">
    <property type="protein sequence ID" value="GAA4204897.1"/>
    <property type="molecule type" value="Genomic_DNA"/>
</dbReference>
<gene>
    <name evidence="3" type="ORF">GCM10022289_23570</name>
</gene>
<feature type="domain" description="HNH nuclease" evidence="2">
    <location>
        <begin position="243"/>
        <end position="294"/>
    </location>
</feature>
<accession>A0ABP8BE97</accession>
<dbReference type="InterPro" id="IPR003615">
    <property type="entry name" value="HNH_nuc"/>
</dbReference>
<dbReference type="Proteomes" id="UP001501772">
    <property type="component" value="Unassembled WGS sequence"/>
</dbReference>
<proteinExistence type="predicted"/>
<name>A0ABP8BE97_9SPHI</name>
<keyword evidence="4" id="KW-1185">Reference proteome</keyword>
<protein>
    <recommendedName>
        <fullName evidence="5">HNH endonuclease</fullName>
    </recommendedName>
</protein>
<feature type="domain" description="Type IV methyl-directed restriction enzyme EcoKMcrB subunit DNA-binding" evidence="1">
    <location>
        <begin position="8"/>
        <end position="190"/>
    </location>
</feature>
<sequence length="340" mass="38849">MRSFFINVLEHYIPASQGNFTDHPIADLLRNSFPKSIKDIIEESDKYIFKGSAGQSRWAACPWVAILDVLVTTSTQDGYYPVYIFREDMTGFYLTLNQGVTSVGQEIKKGYRSILKKRANSLRMQINYDAQLFSSENINLRKGKNTKSHLPRDYEAGNIISKFYSLANVPPKDELVSDLKLMLSIYSELVAAKNLTSVAQEEKDEVQEINNSERTPTQKQRLIDARLGQGKFRRDVVSIEKNCRITGTSDIAFLIASHIKPWSKSNDTEKLDGNNGLLLSPHVDKLFDKGFISFSDNGEVLIKDEAKDIFKSWNLQETNVGSFNKKQQEYLAYHRNQYQF</sequence>
<evidence type="ECO:0000313" key="4">
    <source>
        <dbReference type="Proteomes" id="UP001501772"/>
    </source>
</evidence>
<reference evidence="4" key="1">
    <citation type="journal article" date="2019" name="Int. J. Syst. Evol. Microbiol.">
        <title>The Global Catalogue of Microorganisms (GCM) 10K type strain sequencing project: providing services to taxonomists for standard genome sequencing and annotation.</title>
        <authorList>
            <consortium name="The Broad Institute Genomics Platform"/>
            <consortium name="The Broad Institute Genome Sequencing Center for Infectious Disease"/>
            <person name="Wu L."/>
            <person name="Ma J."/>
        </authorList>
    </citation>
    <scope>NUCLEOTIDE SEQUENCE [LARGE SCALE GENOMIC DNA]</scope>
    <source>
        <strain evidence="4">JCM 17626</strain>
    </source>
</reference>
<evidence type="ECO:0000259" key="1">
    <source>
        <dbReference type="Pfam" id="PF12102"/>
    </source>
</evidence>
<organism evidence="3 4">
    <name type="scientific">Pedobacter jeongneungensis</name>
    <dbReference type="NCBI Taxonomy" id="947309"/>
    <lineage>
        <taxon>Bacteria</taxon>
        <taxon>Pseudomonadati</taxon>
        <taxon>Bacteroidota</taxon>
        <taxon>Sphingobacteriia</taxon>
        <taxon>Sphingobacteriales</taxon>
        <taxon>Sphingobacteriaceae</taxon>
        <taxon>Pedobacter</taxon>
    </lineage>
</organism>
<evidence type="ECO:0008006" key="5">
    <source>
        <dbReference type="Google" id="ProtNLM"/>
    </source>
</evidence>
<dbReference type="Pfam" id="PF13391">
    <property type="entry name" value="HNH_2"/>
    <property type="match status" value="1"/>
</dbReference>
<evidence type="ECO:0000259" key="2">
    <source>
        <dbReference type="Pfam" id="PF13391"/>
    </source>
</evidence>
<dbReference type="RefSeq" id="WP_344851652.1">
    <property type="nucleotide sequence ID" value="NZ_BAABBY010000005.1"/>
</dbReference>
<dbReference type="Gene3D" id="3.30.920.90">
    <property type="match status" value="1"/>
</dbReference>
<dbReference type="Pfam" id="PF12102">
    <property type="entry name" value="MrcB_N"/>
    <property type="match status" value="1"/>
</dbReference>